<proteinExistence type="predicted"/>
<keyword evidence="5" id="KW-1185">Reference proteome</keyword>
<dbReference type="RefSeq" id="WP_160115255.1">
    <property type="nucleotide sequence ID" value="NZ_FNVA01000008.1"/>
</dbReference>
<feature type="signal peptide" evidence="2">
    <location>
        <begin position="1"/>
        <end position="20"/>
    </location>
</feature>
<organism evidence="4 5">
    <name type="scientific">Bryocella elongata</name>
    <dbReference type="NCBI Taxonomy" id="863522"/>
    <lineage>
        <taxon>Bacteria</taxon>
        <taxon>Pseudomonadati</taxon>
        <taxon>Acidobacteriota</taxon>
        <taxon>Terriglobia</taxon>
        <taxon>Terriglobales</taxon>
        <taxon>Acidobacteriaceae</taxon>
        <taxon>Bryocella</taxon>
    </lineage>
</organism>
<dbReference type="EMBL" id="FNVA01000008">
    <property type="protein sequence ID" value="SEG64920.1"/>
    <property type="molecule type" value="Genomic_DNA"/>
</dbReference>
<dbReference type="InterPro" id="IPR029058">
    <property type="entry name" value="AB_hydrolase_fold"/>
</dbReference>
<name>A0A1H6BW62_9BACT</name>
<reference evidence="4 5" key="1">
    <citation type="submission" date="2016-10" db="EMBL/GenBank/DDBJ databases">
        <authorList>
            <person name="de Groot N.N."/>
        </authorList>
    </citation>
    <scope>NUCLEOTIDE SEQUENCE [LARGE SCALE GENOMIC DNA]</scope>
    <source>
        <strain evidence="4 5">DSM 22489</strain>
    </source>
</reference>
<protein>
    <submittedName>
        <fullName evidence="4">Acetyl esterase/lipase</fullName>
    </submittedName>
</protein>
<dbReference type="PANTHER" id="PTHR48081">
    <property type="entry name" value="AB HYDROLASE SUPERFAMILY PROTEIN C4A8.06C"/>
    <property type="match status" value="1"/>
</dbReference>
<gene>
    <name evidence="4" type="ORF">SAMN05421819_3998</name>
</gene>
<feature type="chain" id="PRO_5009294198" evidence="2">
    <location>
        <begin position="21"/>
        <end position="333"/>
    </location>
</feature>
<dbReference type="InterPro" id="IPR049492">
    <property type="entry name" value="BD-FAE-like_dom"/>
</dbReference>
<accession>A0A1H6BW62</accession>
<evidence type="ECO:0000313" key="4">
    <source>
        <dbReference type="EMBL" id="SEG64920.1"/>
    </source>
</evidence>
<evidence type="ECO:0000256" key="2">
    <source>
        <dbReference type="SAM" id="SignalP"/>
    </source>
</evidence>
<keyword evidence="2" id="KW-0732">Signal</keyword>
<dbReference type="AlphaFoldDB" id="A0A1H6BW62"/>
<dbReference type="OrthoDB" id="9794725at2"/>
<feature type="domain" description="BD-FAE-like" evidence="3">
    <location>
        <begin position="74"/>
        <end position="277"/>
    </location>
</feature>
<evidence type="ECO:0000313" key="5">
    <source>
        <dbReference type="Proteomes" id="UP000236728"/>
    </source>
</evidence>
<dbReference type="Proteomes" id="UP000236728">
    <property type="component" value="Unassembled WGS sequence"/>
</dbReference>
<dbReference type="InterPro" id="IPR050300">
    <property type="entry name" value="GDXG_lipolytic_enzyme"/>
</dbReference>
<keyword evidence="1" id="KW-0378">Hydrolase</keyword>
<sequence>MRSLPRLPGASSLLAVVATAASLFSAGAQQPAASNLVHTKMPTGFGMMQPLWDGKAPGAVGAEDDDQPKLFCYPATGPGPHTAVVVLPGGGYNHLVMEQEGAHEARWLQTHNISACVLQYRLSPRYLYPWAMVDGQRAMRLMRFHAKDWGFRPDAIGVWGFSAGGHLAAWLATADPHGDARFRADGTYGEAVQSDAIDKVSARPDFAILNYARTDLDPSIPGTNGMEALTGKNAPQVLVDALNPVLHVTKETSPSLIYATERDEKVNSLNATSFFNALQKAGVDAEVHVFQQGPHGTHMGDDQPRYPELAVYPLIVEHWLQLHGWLTAPTAEK</sequence>
<dbReference type="GO" id="GO:0016787">
    <property type="term" value="F:hydrolase activity"/>
    <property type="evidence" value="ECO:0007669"/>
    <property type="project" value="UniProtKB-KW"/>
</dbReference>
<dbReference type="PANTHER" id="PTHR48081:SF6">
    <property type="entry name" value="PEPTIDASE S9 PROLYL OLIGOPEPTIDASE CATALYTIC DOMAIN-CONTAINING PROTEIN"/>
    <property type="match status" value="1"/>
</dbReference>
<evidence type="ECO:0000259" key="3">
    <source>
        <dbReference type="Pfam" id="PF20434"/>
    </source>
</evidence>
<dbReference type="SUPFAM" id="SSF53474">
    <property type="entry name" value="alpha/beta-Hydrolases"/>
    <property type="match status" value="1"/>
</dbReference>
<dbReference type="Gene3D" id="3.40.50.1820">
    <property type="entry name" value="alpha/beta hydrolase"/>
    <property type="match status" value="1"/>
</dbReference>
<dbReference type="Pfam" id="PF20434">
    <property type="entry name" value="BD-FAE"/>
    <property type="match status" value="1"/>
</dbReference>
<evidence type="ECO:0000256" key="1">
    <source>
        <dbReference type="ARBA" id="ARBA00022801"/>
    </source>
</evidence>